<feature type="domain" description="Carbohydrate-binding" evidence="2">
    <location>
        <begin position="50"/>
        <end position="264"/>
    </location>
</feature>
<dbReference type="GO" id="GO:0016052">
    <property type="term" value="P:carbohydrate catabolic process"/>
    <property type="evidence" value="ECO:0007669"/>
    <property type="project" value="InterPro"/>
</dbReference>
<accession>A0A9X2WKS4</accession>
<dbReference type="RefSeq" id="WP_261297607.1">
    <property type="nucleotide sequence ID" value="NZ_JAMTCD010000004.1"/>
</dbReference>
<keyword evidence="4" id="KW-1185">Reference proteome</keyword>
<evidence type="ECO:0000259" key="2">
    <source>
        <dbReference type="Pfam" id="PF06452"/>
    </source>
</evidence>
<dbReference type="EMBL" id="JAMTCD010000004">
    <property type="protein sequence ID" value="MCT7941197.1"/>
    <property type="molecule type" value="Genomic_DNA"/>
</dbReference>
<evidence type="ECO:0000313" key="4">
    <source>
        <dbReference type="Proteomes" id="UP001155546"/>
    </source>
</evidence>
<sequence length="265" mass="30014">MFSLPNLNKTLFKLGYLTMTLCSFQTFAETPSATKNHPIEVKYADTPVNIDGKPESLWDNAPWLAIDQLILGVKPVLGDFSGRYKLLWREDKLYLLAEIVDDVLFDKTADPTKLYWDDDCLELFIDQDASGGEHQFNHNAFAYHVALDNQVADFNSSQQAQTFNQHVYSRWQRDTDHPEVIYWELAINVFPDSYNDKLAADDKLQALAVTLQLGDIIGFMLAYCDNDGSAERESFVGSHSITPINGDKNLGYKTADVFGKIKLIK</sequence>
<feature type="chain" id="PRO_5040964821" evidence="1">
    <location>
        <begin position="29"/>
        <end position="265"/>
    </location>
</feature>
<gene>
    <name evidence="3" type="ORF">NE535_05225</name>
</gene>
<dbReference type="Gene3D" id="2.60.40.1190">
    <property type="match status" value="1"/>
</dbReference>
<dbReference type="Pfam" id="PF06452">
    <property type="entry name" value="CBM9_1"/>
    <property type="match status" value="1"/>
</dbReference>
<dbReference type="InterPro" id="IPR010502">
    <property type="entry name" value="Carb-bd_dom_fam9"/>
</dbReference>
<feature type="signal peptide" evidence="1">
    <location>
        <begin position="1"/>
        <end position="28"/>
    </location>
</feature>
<organism evidence="3 4">
    <name type="scientific">Shewanella holmiensis</name>
    <dbReference type="NCBI Taxonomy" id="2952222"/>
    <lineage>
        <taxon>Bacteria</taxon>
        <taxon>Pseudomonadati</taxon>
        <taxon>Pseudomonadota</taxon>
        <taxon>Gammaproteobacteria</taxon>
        <taxon>Alteromonadales</taxon>
        <taxon>Shewanellaceae</taxon>
        <taxon>Shewanella</taxon>
    </lineage>
</organism>
<dbReference type="GO" id="GO:0004553">
    <property type="term" value="F:hydrolase activity, hydrolyzing O-glycosyl compounds"/>
    <property type="evidence" value="ECO:0007669"/>
    <property type="project" value="InterPro"/>
</dbReference>
<dbReference type="Proteomes" id="UP001155546">
    <property type="component" value="Unassembled WGS sequence"/>
</dbReference>
<name>A0A9X2WKS4_9GAMM</name>
<evidence type="ECO:0000313" key="3">
    <source>
        <dbReference type="EMBL" id="MCT7941197.1"/>
    </source>
</evidence>
<dbReference type="AlphaFoldDB" id="A0A9X2WKS4"/>
<comment type="caution">
    <text evidence="3">The sequence shown here is derived from an EMBL/GenBank/DDBJ whole genome shotgun (WGS) entry which is preliminary data.</text>
</comment>
<protein>
    <submittedName>
        <fullName evidence="3">CBM9 family sugar-binding protein</fullName>
    </submittedName>
</protein>
<dbReference type="SUPFAM" id="SSF49344">
    <property type="entry name" value="CBD9-like"/>
    <property type="match status" value="1"/>
</dbReference>
<dbReference type="GO" id="GO:0030246">
    <property type="term" value="F:carbohydrate binding"/>
    <property type="evidence" value="ECO:0007669"/>
    <property type="project" value="InterPro"/>
</dbReference>
<proteinExistence type="predicted"/>
<keyword evidence="1" id="KW-0732">Signal</keyword>
<evidence type="ECO:0000256" key="1">
    <source>
        <dbReference type="SAM" id="SignalP"/>
    </source>
</evidence>
<reference evidence="3" key="1">
    <citation type="journal article" date="2023" name="Int. J. Syst. Evol. Microbiol.">
        <title>&lt;i&gt;Shewanella septentrionalis&lt;/i&gt; sp. nov. and &lt;i&gt;Shewanella holmiensis&lt;/i&gt; sp. nov., isolated from Baltic Sea water and sediments.</title>
        <authorList>
            <person name="Martin-Rodriguez A.J."/>
            <person name="Thorell K."/>
            <person name="Joffre E."/>
            <person name="Jensie-Markopoulos S."/>
            <person name="Moore E.R.B."/>
            <person name="Sjoling A."/>
        </authorList>
    </citation>
    <scope>NUCLEOTIDE SEQUENCE</scope>
    <source>
        <strain evidence="3">SP1S2-7</strain>
    </source>
</reference>